<keyword evidence="3" id="KW-0812">Transmembrane</keyword>
<dbReference type="Gene3D" id="2.60.40.10">
    <property type="entry name" value="Immunoglobulins"/>
    <property type="match status" value="1"/>
</dbReference>
<keyword evidence="6" id="KW-0238">DNA-binding</keyword>
<dbReference type="EMBL" id="JAUTBA010000001">
    <property type="protein sequence ID" value="MDQ1151261.1"/>
    <property type="molecule type" value="Genomic_DNA"/>
</dbReference>
<evidence type="ECO:0000313" key="6">
    <source>
        <dbReference type="EMBL" id="MDQ1151261.1"/>
    </source>
</evidence>
<proteinExistence type="predicted"/>
<protein>
    <submittedName>
        <fullName evidence="6">DNA-binding CsgD family transcriptional regulator</fullName>
    </submittedName>
</protein>
<feature type="coiled-coil region" evidence="2">
    <location>
        <begin position="781"/>
        <end position="828"/>
    </location>
</feature>
<dbReference type="Gene3D" id="1.10.10.10">
    <property type="entry name" value="Winged helix-like DNA-binding domain superfamily/Winged helix DNA-binding domain"/>
    <property type="match status" value="1"/>
</dbReference>
<dbReference type="RefSeq" id="WP_307186770.1">
    <property type="nucleotide sequence ID" value="NZ_JAUTBA010000001.1"/>
</dbReference>
<keyword evidence="1" id="KW-0597">Phosphoprotein</keyword>
<dbReference type="InterPro" id="IPR011110">
    <property type="entry name" value="Reg_prop"/>
</dbReference>
<dbReference type="GO" id="GO:0003677">
    <property type="term" value="F:DNA binding"/>
    <property type="evidence" value="ECO:0007669"/>
    <property type="project" value="UniProtKB-KW"/>
</dbReference>
<organism evidence="6 7">
    <name type="scientific">Sphingobacterium zeae</name>
    <dbReference type="NCBI Taxonomy" id="1776859"/>
    <lineage>
        <taxon>Bacteria</taxon>
        <taxon>Pseudomonadati</taxon>
        <taxon>Bacteroidota</taxon>
        <taxon>Sphingobacteriia</taxon>
        <taxon>Sphingobacteriales</taxon>
        <taxon>Sphingobacteriaceae</taxon>
        <taxon>Sphingobacterium</taxon>
    </lineage>
</organism>
<dbReference type="SUPFAM" id="SSF50998">
    <property type="entry name" value="Quinoprotein alcohol dehydrogenase-like"/>
    <property type="match status" value="1"/>
</dbReference>
<reference evidence="6 7" key="1">
    <citation type="submission" date="2023-07" db="EMBL/GenBank/DDBJ databases">
        <title>Functional and genomic diversity of the sorghum phyllosphere microbiome.</title>
        <authorList>
            <person name="Shade A."/>
        </authorList>
    </citation>
    <scope>NUCLEOTIDE SEQUENCE [LARGE SCALE GENOMIC DNA]</scope>
    <source>
        <strain evidence="6 7">SORGH_AS_0892</strain>
    </source>
</reference>
<feature type="chain" id="PRO_5045330927" evidence="4">
    <location>
        <begin position="22"/>
        <end position="967"/>
    </location>
</feature>
<dbReference type="InterPro" id="IPR015943">
    <property type="entry name" value="WD40/YVTN_repeat-like_dom_sf"/>
</dbReference>
<evidence type="ECO:0000256" key="1">
    <source>
        <dbReference type="ARBA" id="ARBA00022553"/>
    </source>
</evidence>
<keyword evidence="3" id="KW-1133">Transmembrane helix</keyword>
<comment type="caution">
    <text evidence="6">The sequence shown here is derived from an EMBL/GenBank/DDBJ whole genome shotgun (WGS) entry which is preliminary data.</text>
</comment>
<dbReference type="PANTHER" id="PTHR43547">
    <property type="entry name" value="TWO-COMPONENT HISTIDINE KINASE"/>
    <property type="match status" value="1"/>
</dbReference>
<gene>
    <name evidence="6" type="ORF">QE382_003245</name>
</gene>
<evidence type="ECO:0000256" key="4">
    <source>
        <dbReference type="SAM" id="SignalP"/>
    </source>
</evidence>
<evidence type="ECO:0000259" key="5">
    <source>
        <dbReference type="Pfam" id="PF07495"/>
    </source>
</evidence>
<dbReference type="Pfam" id="PF07495">
    <property type="entry name" value="Y_Y_Y"/>
    <property type="match status" value="1"/>
</dbReference>
<feature type="transmembrane region" description="Helical" evidence="3">
    <location>
        <begin position="761"/>
        <end position="781"/>
    </location>
</feature>
<dbReference type="InterPro" id="IPR013783">
    <property type="entry name" value="Ig-like_fold"/>
</dbReference>
<dbReference type="Pfam" id="PF07494">
    <property type="entry name" value="Reg_prop"/>
    <property type="match status" value="1"/>
</dbReference>
<name>A0ABU0U8I1_9SPHI</name>
<evidence type="ECO:0000313" key="7">
    <source>
        <dbReference type="Proteomes" id="UP001244640"/>
    </source>
</evidence>
<dbReference type="InterPro" id="IPR036388">
    <property type="entry name" value="WH-like_DNA-bd_sf"/>
</dbReference>
<dbReference type="PANTHER" id="PTHR43547:SF2">
    <property type="entry name" value="HYBRID SIGNAL TRANSDUCTION HISTIDINE KINASE C"/>
    <property type="match status" value="1"/>
</dbReference>
<keyword evidence="4" id="KW-0732">Signal</keyword>
<sequence>MRCFAILFFILFSIFSNTLSAQELLGLPLVYNYGKSVYQGGSRTWDIKQDSHGIMYFGNSEGLLTFDGRYWKTFSLPNHTNIRSVWIDDEDRIYVGGQGDFGYFERSPQFGLVYHSLHDLVPEGYRNFADIWNTVGVGQSVFFRGTNAIFELKGQKIQVHPAAAEWYYMGQSDGILYAQDKSNGLLEFRDNKWNPYIKDLPFKDVKIASMLSLGKGRLLLSTLNNETYSLQNRKLTILRTQGGDGSYTPSIGKIDDSTFVVGNAKEGCQIRSLNGKTIQKIGVREGLQNKNVTSVFVDRQKNIWVGTDNVISVISYGSAIRYLRPNMENDVTGYSTLLFNNRLYLSSSNGVYYAGIIEGLTDQSRSPAFFSLLPGSDGGEAWRLEQLNGQLLLGHNKGLFQITDHSLKPVRQGIGTWKLLPLSMVYPVKESLIGTYNGLELLDFNQGLFSIKGPLDGPSDSFRFLEQDEKGTIWASHPYRGIYRITLSDDKKSYQAKLCNHKDGLPADYQNYVFKIKNQVVFATEKGLYRYDYKINRFLPAEQFVAFKDLTIRYLKDDQEGNVWFCTRKMVGVGRFDSKLRTYHLINFPEIEGMNTTGFEHIYAIDQHNIYIGAEKGAIHINYDKYLKHSVRPVAMLSQTIATGKRDSLIYAGFFSNTFESKKQPVNAKKGNVLRLPSIFNSFRFSFSSPSYGINQHLEFSYKLLGYDDEWSSWSPQSEKAYTNLSDGQYTFLVKVRNNLNQQSDVAEYRFIVLPPWYKTLLAKMVYFLLAILAVFGLIHLRKIERHKQQLKHEQQLAQLRYIHQLEIEKNEKEIVKLNNEKLAHEVMSKTKELASTSMQLLENSGALIKVKDEIAKLDTGDHGDSNLKRIHMLLKDIEKNSANWNQFASHFDELNDGFLNNLKAKHPALSRNDLKVCAYLKLHFTSKQIAQLQNITVRGVEIHRYRLRKKLQIETELSLNEYLNTI</sequence>
<dbReference type="SUPFAM" id="SSF63829">
    <property type="entry name" value="Calcium-dependent phosphotriesterase"/>
    <property type="match status" value="1"/>
</dbReference>
<dbReference type="InterPro" id="IPR011123">
    <property type="entry name" value="Y_Y_Y"/>
</dbReference>
<feature type="domain" description="Two component regulator three Y" evidence="5">
    <location>
        <begin position="691"/>
        <end position="753"/>
    </location>
</feature>
<evidence type="ECO:0000256" key="3">
    <source>
        <dbReference type="SAM" id="Phobius"/>
    </source>
</evidence>
<keyword evidence="7" id="KW-1185">Reference proteome</keyword>
<keyword evidence="3" id="KW-0472">Membrane</keyword>
<feature type="signal peptide" evidence="4">
    <location>
        <begin position="1"/>
        <end position="21"/>
    </location>
</feature>
<accession>A0ABU0U8I1</accession>
<dbReference type="SUPFAM" id="SSF46894">
    <property type="entry name" value="C-terminal effector domain of the bipartite response regulators"/>
    <property type="match status" value="1"/>
</dbReference>
<evidence type="ECO:0000256" key="2">
    <source>
        <dbReference type="SAM" id="Coils"/>
    </source>
</evidence>
<keyword evidence="2" id="KW-0175">Coiled coil</keyword>
<dbReference type="Gene3D" id="2.130.10.10">
    <property type="entry name" value="YVTN repeat-like/Quinoprotein amine dehydrogenase"/>
    <property type="match status" value="3"/>
</dbReference>
<dbReference type="Proteomes" id="UP001244640">
    <property type="component" value="Unassembled WGS sequence"/>
</dbReference>
<dbReference type="InterPro" id="IPR016032">
    <property type="entry name" value="Sig_transdc_resp-reg_C-effctor"/>
</dbReference>
<dbReference type="InterPro" id="IPR011047">
    <property type="entry name" value="Quinoprotein_ADH-like_sf"/>
</dbReference>